<reference evidence="8" key="1">
    <citation type="submission" date="2021-10" db="EMBL/GenBank/DDBJ databases">
        <title>De novo Genome Assembly of Clathrus columnatus (Basidiomycota, Fungi) Using Illumina and Nanopore Sequence Data.</title>
        <authorList>
            <person name="Ogiso-Tanaka E."/>
            <person name="Itagaki H."/>
            <person name="Hosoya T."/>
            <person name="Hosaka K."/>
        </authorList>
    </citation>
    <scope>NUCLEOTIDE SEQUENCE</scope>
    <source>
        <strain evidence="8">MO-923</strain>
    </source>
</reference>
<dbReference type="Gene3D" id="1.20.1250.20">
    <property type="entry name" value="MFS general substrate transporter like domains"/>
    <property type="match status" value="1"/>
</dbReference>
<evidence type="ECO:0000256" key="1">
    <source>
        <dbReference type="ARBA" id="ARBA00004141"/>
    </source>
</evidence>
<dbReference type="EMBL" id="BPWL01000001">
    <property type="protein sequence ID" value="GJJ06805.1"/>
    <property type="molecule type" value="Genomic_DNA"/>
</dbReference>
<evidence type="ECO:0000259" key="7">
    <source>
        <dbReference type="PROSITE" id="PS50850"/>
    </source>
</evidence>
<keyword evidence="9" id="KW-1185">Reference proteome</keyword>
<dbReference type="GO" id="GO:0022857">
    <property type="term" value="F:transmembrane transporter activity"/>
    <property type="evidence" value="ECO:0007669"/>
    <property type="project" value="InterPro"/>
</dbReference>
<feature type="domain" description="Major facilitator superfamily (MFS) profile" evidence="7">
    <location>
        <begin position="17"/>
        <end position="283"/>
    </location>
</feature>
<comment type="caution">
    <text evidence="8">The sequence shown here is derived from an EMBL/GenBank/DDBJ whole genome shotgun (WGS) entry which is preliminary data.</text>
</comment>
<dbReference type="InterPro" id="IPR011701">
    <property type="entry name" value="MFS"/>
</dbReference>
<evidence type="ECO:0000256" key="3">
    <source>
        <dbReference type="ARBA" id="ARBA00022692"/>
    </source>
</evidence>
<feature type="transmembrane region" description="Helical" evidence="6">
    <location>
        <begin position="52"/>
        <end position="71"/>
    </location>
</feature>
<keyword evidence="3 6" id="KW-0812">Transmembrane</keyword>
<accession>A0AAV5A4I9</accession>
<feature type="transmembrane region" description="Helical" evidence="6">
    <location>
        <begin position="83"/>
        <end position="102"/>
    </location>
</feature>
<feature type="transmembrane region" description="Helical" evidence="6">
    <location>
        <begin position="108"/>
        <end position="129"/>
    </location>
</feature>
<feature type="transmembrane region" description="Helical" evidence="6">
    <location>
        <begin position="206"/>
        <end position="226"/>
    </location>
</feature>
<dbReference type="AlphaFoldDB" id="A0AAV5A4I9"/>
<evidence type="ECO:0000313" key="9">
    <source>
        <dbReference type="Proteomes" id="UP001050691"/>
    </source>
</evidence>
<evidence type="ECO:0000313" key="8">
    <source>
        <dbReference type="EMBL" id="GJJ06805.1"/>
    </source>
</evidence>
<dbReference type="PANTHER" id="PTHR42718:SF9">
    <property type="entry name" value="MAJOR FACILITATOR SUPERFAMILY MULTIDRUG TRANSPORTER MFSC"/>
    <property type="match status" value="1"/>
</dbReference>
<keyword evidence="2" id="KW-0813">Transport</keyword>
<feature type="transmembrane region" description="Helical" evidence="6">
    <location>
        <begin position="170"/>
        <end position="194"/>
    </location>
</feature>
<dbReference type="PROSITE" id="PS50850">
    <property type="entry name" value="MFS"/>
    <property type="match status" value="1"/>
</dbReference>
<protein>
    <recommendedName>
        <fullName evidence="7">Major facilitator superfamily (MFS) profile domain-containing protein</fullName>
    </recommendedName>
</protein>
<feature type="transmembrane region" description="Helical" evidence="6">
    <location>
        <begin position="12"/>
        <end position="32"/>
    </location>
</feature>
<proteinExistence type="predicted"/>
<feature type="transmembrane region" description="Helical" evidence="6">
    <location>
        <begin position="141"/>
        <end position="164"/>
    </location>
</feature>
<evidence type="ECO:0000256" key="4">
    <source>
        <dbReference type="ARBA" id="ARBA00022989"/>
    </source>
</evidence>
<dbReference type="SUPFAM" id="SSF103473">
    <property type="entry name" value="MFS general substrate transporter"/>
    <property type="match status" value="1"/>
</dbReference>
<keyword evidence="5 6" id="KW-0472">Membrane</keyword>
<dbReference type="PANTHER" id="PTHR42718">
    <property type="entry name" value="MAJOR FACILITATOR SUPERFAMILY MULTIDRUG TRANSPORTER MFSC"/>
    <property type="match status" value="1"/>
</dbReference>
<dbReference type="InterPro" id="IPR036259">
    <property type="entry name" value="MFS_trans_sf"/>
</dbReference>
<sequence length="283" mass="30248">MSAPSNQERDRLNAALIILTCFSTTVLSSFCVSGPSIALPAIGHDLGLSQTGLQWICNAFALSSGCFLLLFGRLADIHGRKLTFLLGTAMTGIFSLACGFARTKLQIIIFRALQGMGGAASVPAALGILAQTFPPSSRRSIAFAVFSAGNPFGSGLGYILGAVAGQYSPIRWRAIFFIASGMAAFSFISALLVFKSDRPGKDIDRRVDWLGATFITMGLASILFVLGQGGMPVKGLDSGYYLAKRPACRPPLMRLDLWSRANGKFAAMQGIAFLEWLALKYIR</sequence>
<dbReference type="InterPro" id="IPR020846">
    <property type="entry name" value="MFS_dom"/>
</dbReference>
<evidence type="ECO:0000256" key="6">
    <source>
        <dbReference type="SAM" id="Phobius"/>
    </source>
</evidence>
<evidence type="ECO:0000256" key="5">
    <source>
        <dbReference type="ARBA" id="ARBA00023136"/>
    </source>
</evidence>
<dbReference type="Proteomes" id="UP001050691">
    <property type="component" value="Unassembled WGS sequence"/>
</dbReference>
<gene>
    <name evidence="8" type="ORF">Clacol_001001</name>
</gene>
<dbReference type="Pfam" id="PF07690">
    <property type="entry name" value="MFS_1"/>
    <property type="match status" value="1"/>
</dbReference>
<organism evidence="8 9">
    <name type="scientific">Clathrus columnatus</name>
    <dbReference type="NCBI Taxonomy" id="1419009"/>
    <lineage>
        <taxon>Eukaryota</taxon>
        <taxon>Fungi</taxon>
        <taxon>Dikarya</taxon>
        <taxon>Basidiomycota</taxon>
        <taxon>Agaricomycotina</taxon>
        <taxon>Agaricomycetes</taxon>
        <taxon>Phallomycetidae</taxon>
        <taxon>Phallales</taxon>
        <taxon>Clathraceae</taxon>
        <taxon>Clathrus</taxon>
    </lineage>
</organism>
<comment type="subcellular location">
    <subcellularLocation>
        <location evidence="1">Membrane</location>
        <topology evidence="1">Multi-pass membrane protein</topology>
    </subcellularLocation>
</comment>
<evidence type="ECO:0000256" key="2">
    <source>
        <dbReference type="ARBA" id="ARBA00022448"/>
    </source>
</evidence>
<dbReference type="GO" id="GO:0016020">
    <property type="term" value="C:membrane"/>
    <property type="evidence" value="ECO:0007669"/>
    <property type="project" value="UniProtKB-SubCell"/>
</dbReference>
<keyword evidence="4 6" id="KW-1133">Transmembrane helix</keyword>
<name>A0AAV5A4I9_9AGAM</name>